<sequence length="294" mass="29920">MATTPDWVAASSAVHPHSTPAPHCHTTNPLAAEAVAAAAAAAAAAAVVAAVAVAGVRVQHPGGHRFCESPPPPLAPQHGRLHHTTTTSTHTALRARSTTQVDSGSGSGTSNHVSAALCYLSCFHAQAGLLRACGRRGYSDIAQCHDPRPSGHRCLTTANTATTTTTITAATLSSAHVQYHTSTTTWDLKSVGNRWQGGSRGGRTGGTEGQGGRLCHSHYGSARPPPTLPPSHPPTIPPSVSPSNLHPSSTSSCLGPKLDYPSPHPYVGGGGGGGEGGRGGEGGETLEWRRLVLS</sequence>
<keyword evidence="4" id="KW-1185">Reference proteome</keyword>
<dbReference type="EMBL" id="VSRR010004396">
    <property type="protein sequence ID" value="MPC39542.1"/>
    <property type="molecule type" value="Genomic_DNA"/>
</dbReference>
<evidence type="ECO:0000313" key="4">
    <source>
        <dbReference type="Proteomes" id="UP000324222"/>
    </source>
</evidence>
<gene>
    <name evidence="3" type="ORF">E2C01_033081</name>
</gene>
<name>A0A5B7EZ75_PORTR</name>
<feature type="compositionally biased region" description="Gly residues" evidence="1">
    <location>
        <begin position="267"/>
        <end position="283"/>
    </location>
</feature>
<keyword evidence="2" id="KW-1133">Transmembrane helix</keyword>
<comment type="caution">
    <text evidence="3">The sequence shown here is derived from an EMBL/GenBank/DDBJ whole genome shotgun (WGS) entry which is preliminary data.</text>
</comment>
<evidence type="ECO:0000313" key="3">
    <source>
        <dbReference type="EMBL" id="MPC39542.1"/>
    </source>
</evidence>
<feature type="compositionally biased region" description="Gly residues" evidence="1">
    <location>
        <begin position="198"/>
        <end position="212"/>
    </location>
</feature>
<feature type="region of interest" description="Disordered" evidence="1">
    <location>
        <begin position="78"/>
        <end position="107"/>
    </location>
</feature>
<dbReference type="Proteomes" id="UP000324222">
    <property type="component" value="Unassembled WGS sequence"/>
</dbReference>
<feature type="compositionally biased region" description="Low complexity" evidence="1">
    <location>
        <begin position="84"/>
        <end position="99"/>
    </location>
</feature>
<organism evidence="3 4">
    <name type="scientific">Portunus trituberculatus</name>
    <name type="common">Swimming crab</name>
    <name type="synonym">Neptunus trituberculatus</name>
    <dbReference type="NCBI Taxonomy" id="210409"/>
    <lineage>
        <taxon>Eukaryota</taxon>
        <taxon>Metazoa</taxon>
        <taxon>Ecdysozoa</taxon>
        <taxon>Arthropoda</taxon>
        <taxon>Crustacea</taxon>
        <taxon>Multicrustacea</taxon>
        <taxon>Malacostraca</taxon>
        <taxon>Eumalacostraca</taxon>
        <taxon>Eucarida</taxon>
        <taxon>Decapoda</taxon>
        <taxon>Pleocyemata</taxon>
        <taxon>Brachyura</taxon>
        <taxon>Eubrachyura</taxon>
        <taxon>Portunoidea</taxon>
        <taxon>Portunidae</taxon>
        <taxon>Portuninae</taxon>
        <taxon>Portunus</taxon>
    </lineage>
</organism>
<keyword evidence="2" id="KW-0472">Membrane</keyword>
<feature type="transmembrane region" description="Helical" evidence="2">
    <location>
        <begin position="35"/>
        <end position="56"/>
    </location>
</feature>
<feature type="compositionally biased region" description="Low complexity" evidence="1">
    <location>
        <begin position="241"/>
        <end position="252"/>
    </location>
</feature>
<dbReference type="AlphaFoldDB" id="A0A5B7EZ75"/>
<evidence type="ECO:0000256" key="1">
    <source>
        <dbReference type="SAM" id="MobiDB-lite"/>
    </source>
</evidence>
<feature type="compositionally biased region" description="Pro residues" evidence="1">
    <location>
        <begin position="223"/>
        <end position="240"/>
    </location>
</feature>
<protein>
    <submittedName>
        <fullName evidence="3">Uncharacterized protein</fullName>
    </submittedName>
</protein>
<proteinExistence type="predicted"/>
<accession>A0A5B7EZ75</accession>
<feature type="region of interest" description="Disordered" evidence="1">
    <location>
        <begin position="192"/>
        <end position="294"/>
    </location>
</feature>
<evidence type="ECO:0000256" key="2">
    <source>
        <dbReference type="SAM" id="Phobius"/>
    </source>
</evidence>
<feature type="region of interest" description="Disordered" evidence="1">
    <location>
        <begin position="1"/>
        <end position="25"/>
    </location>
</feature>
<keyword evidence="2" id="KW-0812">Transmembrane</keyword>
<reference evidence="3 4" key="1">
    <citation type="submission" date="2019-05" db="EMBL/GenBank/DDBJ databases">
        <title>Another draft genome of Portunus trituberculatus and its Hox gene families provides insights of decapod evolution.</title>
        <authorList>
            <person name="Jeong J.-H."/>
            <person name="Song I."/>
            <person name="Kim S."/>
            <person name="Choi T."/>
            <person name="Kim D."/>
            <person name="Ryu S."/>
            <person name="Kim W."/>
        </authorList>
    </citation>
    <scope>NUCLEOTIDE SEQUENCE [LARGE SCALE GENOMIC DNA]</scope>
    <source>
        <tissue evidence="3">Muscle</tissue>
    </source>
</reference>